<comment type="cofactor">
    <cofactor evidence="5">
        <name>FAD</name>
        <dbReference type="ChEBI" id="CHEBI:57692"/>
    </cofactor>
</comment>
<dbReference type="InterPro" id="IPR050485">
    <property type="entry name" value="Proline_metab_enzyme"/>
</dbReference>
<dbReference type="InterPro" id="IPR024082">
    <property type="entry name" value="PRODH_PutA_dom_II"/>
</dbReference>
<evidence type="ECO:0000259" key="10">
    <source>
        <dbReference type="Pfam" id="PF14850"/>
    </source>
</evidence>
<feature type="domain" description="Proline utilization A proline dehydrogenase N-terminal" evidence="11">
    <location>
        <begin position="4"/>
        <end position="51"/>
    </location>
</feature>
<feature type="active site" evidence="6">
    <location>
        <position position="800"/>
    </location>
</feature>
<dbReference type="PROSITE" id="PS00070">
    <property type="entry name" value="ALDEHYDE_DEHYDR_CYS"/>
    <property type="match status" value="1"/>
</dbReference>
<dbReference type="Gene3D" id="1.20.5.550">
    <property type="entry name" value="Single Helix bin"/>
    <property type="match status" value="1"/>
</dbReference>
<dbReference type="Pfam" id="PF14850">
    <property type="entry name" value="Pro_dh-DNA_bdg"/>
    <property type="match status" value="1"/>
</dbReference>
<comment type="function">
    <text evidence="5">Oxidizes proline to glutamate for use as a carbon and nitrogen source.</text>
</comment>
<dbReference type="Gene3D" id="3.40.309.10">
    <property type="entry name" value="Aldehyde Dehydrogenase, Chain A, domain 2"/>
    <property type="match status" value="1"/>
</dbReference>
<dbReference type="InterPro" id="IPR015590">
    <property type="entry name" value="Aldehyde_DH_dom"/>
</dbReference>
<comment type="pathway">
    <text evidence="1 5">Amino-acid degradation; L-proline degradation into L-glutamate; L-glutamate from L-proline: step 2/2.</text>
</comment>
<keyword evidence="5" id="KW-0804">Transcription</keyword>
<proteinExistence type="inferred from homology"/>
<dbReference type="PIRSF" id="PIRSF000197">
    <property type="entry name" value="Bifunct_PutA"/>
    <property type="match status" value="1"/>
</dbReference>
<dbReference type="InterPro" id="IPR002872">
    <property type="entry name" value="Proline_DH_dom"/>
</dbReference>
<gene>
    <name evidence="12" type="primary">putA</name>
    <name evidence="12" type="ORF">Q8A57_07100</name>
</gene>
<protein>
    <recommendedName>
        <fullName evidence="5">Bifunctional protein PutA</fullName>
    </recommendedName>
    <domain>
        <recommendedName>
            <fullName evidence="5">Proline dehydrogenase</fullName>
            <ecNumber evidence="5">1.5.5.2</ecNumber>
        </recommendedName>
        <alternativeName>
            <fullName evidence="5">Proline oxidase</fullName>
        </alternativeName>
    </domain>
    <domain>
        <recommendedName>
            <fullName evidence="5">Delta-1-pyrroline-5-carboxylate dehydrogenase</fullName>
            <shortName evidence="5">P5C dehydrogenase</shortName>
            <ecNumber evidence="5">1.2.1.88</ecNumber>
        </recommendedName>
        <alternativeName>
            <fullName evidence="5">L-glutamate gamma-semialdehyde dehydrogenase</fullName>
        </alternativeName>
    </domain>
</protein>
<keyword evidence="5" id="KW-0805">Transcription regulation</keyword>
<organism evidence="12 13">
    <name type="scientific">Porticoccus litoralis</name>
    <dbReference type="NCBI Taxonomy" id="434086"/>
    <lineage>
        <taxon>Bacteria</taxon>
        <taxon>Pseudomonadati</taxon>
        <taxon>Pseudomonadota</taxon>
        <taxon>Gammaproteobacteria</taxon>
        <taxon>Cellvibrionales</taxon>
        <taxon>Porticoccaceae</taxon>
        <taxon>Porticoccus</taxon>
    </lineage>
</organism>
<dbReference type="InterPro" id="IPR016161">
    <property type="entry name" value="Ald_DH/histidinol_DH"/>
</dbReference>
<dbReference type="NCBIfam" id="NF008869">
    <property type="entry name" value="PRK11904.1"/>
    <property type="match status" value="1"/>
</dbReference>
<dbReference type="InterPro" id="IPR024089">
    <property type="entry name" value="PRODH_PutA_dom_I/II"/>
</dbReference>
<keyword evidence="2 5" id="KW-0560">Oxidoreductase</keyword>
<sequence>MSLTDLRTRIQAATCADEQACVDELIASTVMDDQQQQASLAMARQLVAACRKDEQRKGTLESFLQEFGLSNREGIALMCLAEALLRVPDEATADKLIAEKLREGDWASHRGHSESLFVNASVWGLMLTGDVLTLEQEITEDPPGWLKRLVNRLGEPVVRKAMVQAMRIMGSQYVMGRTLPEAMSRGHRESSVCVRFSFDMLGEGARTEADAKRYFEAYAEAIRQLGEASGGDSPDRADGISVKLSALHPRYQFSQRQTVMTVLLDRLRTLALAARNYQIGLSIDAEEASRLELSLDLFEALARDPALQGWQGLGFVLQAYQKRAPLVAQWLIQLAKDTHRQFMVRLVKGAYWDTEIKLAQEAGLADYPVFTRKVNTDYCYLHCTNVLLSSPDYIYPQFATHNAQTVAAILQLAGEARFELQRLHGMGDLLYRQLQQHLEHAGGQMPPVRVYAPVGQHRELLPYLVRRLLENGANSSFVNRLLDQKVPVEELVQPLLPQVLSSATRRHPHIPRPVDLYQNSAAHRSNSPGIDLNNPLEVNVLLEAISESDTVDWRAGPIINGQLRPGSLQPLHSPADGTTIGFASDSTGEDVENALESARQAQPRWDLLGGRARADTLERVATVLAEAFYSLVTLIVREAGRTLADAIAEVREAIDFCRYHAHQARQQFGEPVTLAGPTGEDNRLSLHGRGVFLCISPWNFPLAIFTGQVTAALAAGNAVIAKPACQTPLVAALATQLFHRAGVPGDVLQLLPGDGKALGDLLLPDPRIAGVAFTGSTATAHIIQRTLAERNGAIVPLIAETGGQNVMLVDSTALPEQVVDDIIRSAFLSAGQRCSALRVLFVQDDIADTLLHTLTGAMQELQLGDPSLLCTDIGPVIDRVARDRLQAHIERMTKEAKLLARLSPPSNLSGYFVAPHLFEIEHLSQLNEEVFGPILHVIRYRAEALDEVIDQINACGYGLTLGIHSRIRGFAEQVFQRTQVGNTYINRNMVGAVVGCQPFGGCGLSGTGPKAGGPHYLTAFAIEKVRSENITARGGNTALFGLPDD</sequence>
<accession>A0AAW8B2V2</accession>
<dbReference type="EMBL" id="JAUUUU010000003">
    <property type="protein sequence ID" value="MDP1520727.1"/>
    <property type="molecule type" value="Genomic_DNA"/>
</dbReference>
<dbReference type="Gene3D" id="3.40.605.10">
    <property type="entry name" value="Aldehyde Dehydrogenase, Chain A, domain 1"/>
    <property type="match status" value="1"/>
</dbReference>
<keyword evidence="5" id="KW-0642">Proline metabolism</keyword>
<keyword evidence="5" id="KW-0678">Repressor</keyword>
<evidence type="ECO:0000256" key="5">
    <source>
        <dbReference type="PIRNR" id="PIRNR000197"/>
    </source>
</evidence>
<evidence type="ECO:0000259" key="11">
    <source>
        <dbReference type="Pfam" id="PF18327"/>
    </source>
</evidence>
<dbReference type="CDD" id="cd07125">
    <property type="entry name" value="ALDH_PutA-P5CDH"/>
    <property type="match status" value="1"/>
</dbReference>
<keyword evidence="5" id="KW-0238">DNA-binding</keyword>
<dbReference type="SUPFAM" id="SSF51730">
    <property type="entry name" value="FAD-linked oxidoreductase"/>
    <property type="match status" value="1"/>
</dbReference>
<dbReference type="GO" id="GO:0009898">
    <property type="term" value="C:cytoplasmic side of plasma membrane"/>
    <property type="evidence" value="ECO:0007669"/>
    <property type="project" value="TreeGrafter"/>
</dbReference>
<comment type="catalytic activity">
    <reaction evidence="4 5">
        <text>L-glutamate 5-semialdehyde + NAD(+) + H2O = L-glutamate + NADH + 2 H(+)</text>
        <dbReference type="Rhea" id="RHEA:30235"/>
        <dbReference type="ChEBI" id="CHEBI:15377"/>
        <dbReference type="ChEBI" id="CHEBI:15378"/>
        <dbReference type="ChEBI" id="CHEBI:29985"/>
        <dbReference type="ChEBI" id="CHEBI:57540"/>
        <dbReference type="ChEBI" id="CHEBI:57945"/>
        <dbReference type="ChEBI" id="CHEBI:58066"/>
        <dbReference type="EC" id="1.2.1.88"/>
    </reaction>
</comment>
<dbReference type="Gene3D" id="1.20.5.460">
    <property type="entry name" value="Single helix bin"/>
    <property type="match status" value="1"/>
</dbReference>
<dbReference type="SUPFAM" id="SSF81935">
    <property type="entry name" value="N-terminal domain of bifunctional PutA protein"/>
    <property type="match status" value="1"/>
</dbReference>
<dbReference type="EC" id="1.5.5.2" evidence="5"/>
<evidence type="ECO:0000256" key="6">
    <source>
        <dbReference type="PIRSR" id="PIRSR000197-1"/>
    </source>
</evidence>
<dbReference type="RefSeq" id="WP_305170301.1">
    <property type="nucleotide sequence ID" value="NZ_JAUUUU010000003.1"/>
</dbReference>
<dbReference type="GO" id="GO:0003677">
    <property type="term" value="F:DNA binding"/>
    <property type="evidence" value="ECO:0007669"/>
    <property type="project" value="UniProtKB-KW"/>
</dbReference>
<dbReference type="EC" id="1.2.1.88" evidence="5"/>
<comment type="similarity">
    <text evidence="5">In the C-terminal section; belongs to the aldehyde dehydrogenase family.</text>
</comment>
<dbReference type="InterPro" id="IPR005933">
    <property type="entry name" value="PutA_C"/>
</dbReference>
<dbReference type="Gene3D" id="3.20.20.220">
    <property type="match status" value="1"/>
</dbReference>
<dbReference type="Pfam" id="PF18327">
    <property type="entry name" value="PRODH"/>
    <property type="match status" value="1"/>
</dbReference>
<dbReference type="InterPro" id="IPR029041">
    <property type="entry name" value="FAD-linked_oxidoreductase-like"/>
</dbReference>
<dbReference type="FunFam" id="3.40.309.10:FF:000005">
    <property type="entry name" value="1-pyrroline-5-carboxylate dehydrogenase 1"/>
    <property type="match status" value="1"/>
</dbReference>
<dbReference type="InterPro" id="IPR016160">
    <property type="entry name" value="Ald_DH_CS_CYS"/>
</dbReference>
<feature type="active site" evidence="6">
    <location>
        <position position="834"/>
    </location>
</feature>
<dbReference type="GO" id="GO:0004657">
    <property type="term" value="F:proline dehydrogenase activity"/>
    <property type="evidence" value="ECO:0007669"/>
    <property type="project" value="UniProtKB-UniRule"/>
</dbReference>
<dbReference type="InterPro" id="IPR024090">
    <property type="entry name" value="PRODH_PutA_dom_I"/>
</dbReference>
<comment type="catalytic activity">
    <reaction evidence="5">
        <text>L-proline + a quinone = (S)-1-pyrroline-5-carboxylate + a quinol + H(+)</text>
        <dbReference type="Rhea" id="RHEA:23784"/>
        <dbReference type="ChEBI" id="CHEBI:15378"/>
        <dbReference type="ChEBI" id="CHEBI:17388"/>
        <dbReference type="ChEBI" id="CHEBI:24646"/>
        <dbReference type="ChEBI" id="CHEBI:60039"/>
        <dbReference type="ChEBI" id="CHEBI:132124"/>
        <dbReference type="EC" id="1.5.5.2"/>
    </reaction>
</comment>
<evidence type="ECO:0000313" key="12">
    <source>
        <dbReference type="EMBL" id="MDP1520727.1"/>
    </source>
</evidence>
<dbReference type="InterPro" id="IPR016163">
    <property type="entry name" value="Ald_DH_C"/>
</dbReference>
<feature type="domain" description="Proline dehydrogenase" evidence="9">
    <location>
        <begin position="186"/>
        <end position="480"/>
    </location>
</feature>
<dbReference type="InterPro" id="IPR016162">
    <property type="entry name" value="Ald_DH_N"/>
</dbReference>
<evidence type="ECO:0000256" key="7">
    <source>
        <dbReference type="SAM" id="MobiDB-lite"/>
    </source>
</evidence>
<name>A0AAW8B2V2_9GAMM</name>
<evidence type="ECO:0000256" key="2">
    <source>
        <dbReference type="ARBA" id="ARBA00023002"/>
    </source>
</evidence>
<reference evidence="12" key="2">
    <citation type="submission" date="2023-08" db="EMBL/GenBank/DDBJ databases">
        <authorList>
            <person name="Luo J."/>
        </authorList>
    </citation>
    <scope>NUCLEOTIDE SEQUENCE</scope>
    <source>
        <strain evidence="12">DSM 25064</strain>
    </source>
</reference>
<feature type="domain" description="Aldehyde dehydrogenase" evidence="8">
    <location>
        <begin position="570"/>
        <end position="1021"/>
    </location>
</feature>
<dbReference type="GO" id="GO:0003700">
    <property type="term" value="F:DNA-binding transcription factor activity"/>
    <property type="evidence" value="ECO:0007669"/>
    <property type="project" value="InterPro"/>
</dbReference>
<evidence type="ECO:0000256" key="3">
    <source>
        <dbReference type="ARBA" id="ARBA00023027"/>
    </source>
</evidence>
<evidence type="ECO:0000256" key="4">
    <source>
        <dbReference type="ARBA" id="ARBA00048142"/>
    </source>
</evidence>
<feature type="region of interest" description="Disordered" evidence="7">
    <location>
        <begin position="572"/>
        <end position="598"/>
    </location>
</feature>
<dbReference type="GO" id="GO:0010133">
    <property type="term" value="P:L-proline catabolic process to L-glutamate"/>
    <property type="evidence" value="ECO:0007669"/>
    <property type="project" value="UniProtKB-UniRule"/>
</dbReference>
<dbReference type="NCBIfam" id="TIGR01238">
    <property type="entry name" value="D1pyr5carbox3"/>
    <property type="match status" value="1"/>
</dbReference>
<evidence type="ECO:0000313" key="13">
    <source>
        <dbReference type="Proteomes" id="UP001178354"/>
    </source>
</evidence>
<dbReference type="PANTHER" id="PTHR42862:SF1">
    <property type="entry name" value="DELTA-1-PYRROLINE-5-CARBOXYLATE DEHYDROGENASE 2, ISOFORM A-RELATED"/>
    <property type="match status" value="1"/>
</dbReference>
<reference evidence="12" key="1">
    <citation type="journal article" date="2010" name="Int. J. Syst. Evol. Microbiol.">
        <title>Porticoccus litoralis gen. nov., sp. nov., a gammaproteobacterium isolated from the Yellow Sea.</title>
        <authorList>
            <person name="Oh H.M."/>
            <person name="Kim H."/>
            <person name="Kim K.M."/>
            <person name="Min G.S."/>
            <person name="Cho J.C."/>
        </authorList>
    </citation>
    <scope>NUCLEOTIDE SEQUENCE</scope>
    <source>
        <strain evidence="12">DSM 25064</strain>
    </source>
</reference>
<keyword evidence="13" id="KW-1185">Reference proteome</keyword>
<dbReference type="Pfam" id="PF00171">
    <property type="entry name" value="Aldedh"/>
    <property type="match status" value="1"/>
</dbReference>
<keyword evidence="5" id="KW-0274">FAD</keyword>
<dbReference type="AlphaFoldDB" id="A0AAW8B2V2"/>
<dbReference type="Pfam" id="PF01619">
    <property type="entry name" value="Pro_dh"/>
    <property type="match status" value="1"/>
</dbReference>
<keyword evidence="3 5" id="KW-0520">NAD</keyword>
<dbReference type="SUPFAM" id="SSF53720">
    <property type="entry name" value="ALDH-like"/>
    <property type="match status" value="1"/>
</dbReference>
<dbReference type="PANTHER" id="PTHR42862">
    <property type="entry name" value="DELTA-1-PYRROLINE-5-CARBOXYLATE DEHYDROGENASE 1, ISOFORM A-RELATED"/>
    <property type="match status" value="1"/>
</dbReference>
<dbReference type="InterPro" id="IPR041349">
    <property type="entry name" value="PRODH"/>
</dbReference>
<dbReference type="GO" id="GO:0003842">
    <property type="term" value="F:L-glutamate gamma-semialdehyde dehydrogenase activity"/>
    <property type="evidence" value="ECO:0007669"/>
    <property type="project" value="UniProtKB-UniRule"/>
</dbReference>
<comment type="similarity">
    <text evidence="5">In the N-terminal section; belongs to the proline dehydrogenase family.</text>
</comment>
<keyword evidence="5" id="KW-0285">Flavoprotein</keyword>
<evidence type="ECO:0000259" key="8">
    <source>
        <dbReference type="Pfam" id="PF00171"/>
    </source>
</evidence>
<comment type="caution">
    <text evidence="12">The sequence shown here is derived from an EMBL/GenBank/DDBJ whole genome shotgun (WGS) entry which is preliminary data.</text>
</comment>
<comment type="pathway">
    <text evidence="5">Amino-acid degradation; L-proline degradation into L-glutamate; L-glutamate from L-proline: step 1/2.</text>
</comment>
<evidence type="ECO:0000256" key="1">
    <source>
        <dbReference type="ARBA" id="ARBA00004786"/>
    </source>
</evidence>
<feature type="domain" description="Proline dehydrogenase PutA" evidence="10">
    <location>
        <begin position="60"/>
        <end position="173"/>
    </location>
</feature>
<evidence type="ECO:0000259" key="9">
    <source>
        <dbReference type="Pfam" id="PF01619"/>
    </source>
</evidence>
<dbReference type="Proteomes" id="UP001178354">
    <property type="component" value="Unassembled WGS sequence"/>
</dbReference>
<dbReference type="InterPro" id="IPR025703">
    <property type="entry name" value="Bifunct_PutA"/>
</dbReference>